<accession>A0AB34T8M4</accession>
<proteinExistence type="predicted"/>
<feature type="transmembrane region" description="Helical" evidence="1">
    <location>
        <begin position="71"/>
        <end position="90"/>
    </location>
</feature>
<dbReference type="EMBL" id="AWFK01000008">
    <property type="protein sequence ID" value="KOA49523.1"/>
    <property type="molecule type" value="Genomic_DNA"/>
</dbReference>
<dbReference type="Proteomes" id="UP000037239">
    <property type="component" value="Unassembled WGS sequence"/>
</dbReference>
<evidence type="ECO:0000313" key="2">
    <source>
        <dbReference type="EMBL" id="KOA49523.1"/>
    </source>
</evidence>
<gene>
    <name evidence="2" type="ORF">BAAM0483_05095</name>
</gene>
<organism evidence="2 3">
    <name type="scientific">Bifidobacterium animalis subsp. animalis MCC 0483</name>
    <dbReference type="NCBI Taxonomy" id="1365955"/>
    <lineage>
        <taxon>Bacteria</taxon>
        <taxon>Bacillati</taxon>
        <taxon>Actinomycetota</taxon>
        <taxon>Actinomycetes</taxon>
        <taxon>Bifidobacteriales</taxon>
        <taxon>Bifidobacteriaceae</taxon>
        <taxon>Bifidobacterium</taxon>
    </lineage>
</organism>
<dbReference type="RefSeq" id="WP_052826348.1">
    <property type="nucleotide sequence ID" value="NZ_AWFK01000008.1"/>
</dbReference>
<name>A0AB34T8M4_9BIFI</name>
<reference evidence="2 3" key="1">
    <citation type="journal article" date="2015" name="Int J Genomics">
        <title>Comparative Genomics Revealed Genetic Diversity and Species/Strain-Level Differences in Carbohydrate Metabolism of Three Probiotic Bifidobacterial Species.</title>
        <authorList>
            <person name="Odamaki T."/>
            <person name="Horigome A."/>
            <person name="Sugahara H."/>
            <person name="Hashikura N."/>
            <person name="Minami J."/>
            <person name="Xiao J.Z."/>
            <person name="Abe F."/>
        </authorList>
    </citation>
    <scope>NUCLEOTIDE SEQUENCE [LARGE SCALE GENOMIC DNA]</scope>
    <source>
        <strain evidence="2 3">MCC 0483</strain>
    </source>
</reference>
<keyword evidence="1" id="KW-0472">Membrane</keyword>
<protein>
    <submittedName>
        <fullName evidence="2">Uncharacterized protein</fullName>
    </submittedName>
</protein>
<evidence type="ECO:0000313" key="3">
    <source>
        <dbReference type="Proteomes" id="UP000037239"/>
    </source>
</evidence>
<keyword evidence="1" id="KW-1133">Transmembrane helix</keyword>
<sequence length="125" mass="14135">MMNGFLAFANMVTAILAFGSMTAGLFHTSRIGRPPWMDGRVCDYVTLAAIFWVVDLDLVDYRWLRHDPTLSAWHLLAVLVAAGYTVWLAWRTWVKRRAYQQACREQARNAGSTTVGRLEGKVADD</sequence>
<keyword evidence="1" id="KW-0812">Transmembrane</keyword>
<evidence type="ECO:0000256" key="1">
    <source>
        <dbReference type="SAM" id="Phobius"/>
    </source>
</evidence>
<comment type="caution">
    <text evidence="2">The sequence shown here is derived from an EMBL/GenBank/DDBJ whole genome shotgun (WGS) entry which is preliminary data.</text>
</comment>
<dbReference type="AlphaFoldDB" id="A0AB34T8M4"/>
<feature type="transmembrane region" description="Helical" evidence="1">
    <location>
        <begin position="6"/>
        <end position="29"/>
    </location>
</feature>